<dbReference type="CDD" id="cd04647">
    <property type="entry name" value="LbH_MAT_like"/>
    <property type="match status" value="1"/>
</dbReference>
<evidence type="ECO:0000256" key="1">
    <source>
        <dbReference type="ARBA" id="ARBA00007274"/>
    </source>
</evidence>
<comment type="similarity">
    <text evidence="1">Belongs to the transferase hexapeptide repeat family.</text>
</comment>
<organism evidence="4 5">
    <name type="scientific">Pseudomonas gregormendelii</name>
    <dbReference type="NCBI Taxonomy" id="1628277"/>
    <lineage>
        <taxon>Bacteria</taxon>
        <taxon>Pseudomonadati</taxon>
        <taxon>Pseudomonadota</taxon>
        <taxon>Gammaproteobacteria</taxon>
        <taxon>Pseudomonadales</taxon>
        <taxon>Pseudomonadaceae</taxon>
        <taxon>Pseudomonas</taxon>
    </lineage>
</organism>
<protein>
    <submittedName>
        <fullName evidence="4">Acyltransferase</fullName>
    </submittedName>
</protein>
<evidence type="ECO:0000256" key="2">
    <source>
        <dbReference type="ARBA" id="ARBA00022679"/>
    </source>
</evidence>
<evidence type="ECO:0000313" key="4">
    <source>
        <dbReference type="EMBL" id="MBN3966970.1"/>
    </source>
</evidence>
<dbReference type="GO" id="GO:0016746">
    <property type="term" value="F:acyltransferase activity"/>
    <property type="evidence" value="ECO:0007669"/>
    <property type="project" value="UniProtKB-KW"/>
</dbReference>
<dbReference type="PANTHER" id="PTHR43300:SF12">
    <property type="entry name" value="CHLORAMPHENICOL ACETYLTRANSFERASE"/>
    <property type="match status" value="1"/>
</dbReference>
<accession>A0ABS3AKQ1</accession>
<proteinExistence type="inferred from homology"/>
<evidence type="ECO:0000313" key="5">
    <source>
        <dbReference type="Proteomes" id="UP000772591"/>
    </source>
</evidence>
<sequence>MAFLTREQIFEMGFIHVGENVKLSDKASYYNCANITIGNNVRIDDFCVISAGTGGIVIGSYIHIAVYSLLTGAGKITLNDFSGLSSRVSIYSSSDDYSGASMTNPTVPDEFTCVKSADISVGRHVIVGAGSIVLPGVIIEEGVAVGALSLVSKNCLAFGIYSGVPVKRIKERKNDFLDLEQKLRNKLTDN</sequence>
<gene>
    <name evidence="4" type="ORF">IMW75_17025</name>
</gene>
<dbReference type="Gene3D" id="2.160.10.10">
    <property type="entry name" value="Hexapeptide repeat proteins"/>
    <property type="match status" value="1"/>
</dbReference>
<dbReference type="InterPro" id="IPR050179">
    <property type="entry name" value="Trans_hexapeptide_repeat"/>
</dbReference>
<comment type="caution">
    <text evidence="4">The sequence shown here is derived from an EMBL/GenBank/DDBJ whole genome shotgun (WGS) entry which is preliminary data.</text>
</comment>
<keyword evidence="5" id="KW-1185">Reference proteome</keyword>
<dbReference type="InterPro" id="IPR011004">
    <property type="entry name" value="Trimer_LpxA-like_sf"/>
</dbReference>
<reference evidence="4 5" key="1">
    <citation type="journal article" date="2021" name="Int. J. Syst. Evol. Microbiol.">
        <title>Pseudomonas piscium sp. nov., Pseudomonas pisciculturae sp. nov., Pseudomonas mucoides sp. nov. and Pseudomonas neuropathica sp. nov. isolated from rainbow trout.</title>
        <authorList>
            <person name="Duman M."/>
            <person name="Mulet M."/>
            <person name="Altun S."/>
            <person name="Saticioglu I.B."/>
            <person name="Gomila M."/>
            <person name="Lalucat J."/>
            <person name="Garcia-Valdes E."/>
        </authorList>
    </citation>
    <scope>NUCLEOTIDE SEQUENCE [LARGE SCALE GENOMIC DNA]</scope>
    <source>
        <strain evidence="4 5">LMG 28632</strain>
    </source>
</reference>
<name>A0ABS3AKQ1_9PSED</name>
<keyword evidence="2" id="KW-0808">Transferase</keyword>
<dbReference type="RefSeq" id="WP_205893272.1">
    <property type="nucleotide sequence ID" value="NZ_JADEVO010000024.1"/>
</dbReference>
<dbReference type="SUPFAM" id="SSF51161">
    <property type="entry name" value="Trimeric LpxA-like enzymes"/>
    <property type="match status" value="1"/>
</dbReference>
<dbReference type="EMBL" id="JADEVO010000024">
    <property type="protein sequence ID" value="MBN3966970.1"/>
    <property type="molecule type" value="Genomic_DNA"/>
</dbReference>
<keyword evidence="3 4" id="KW-0012">Acyltransferase</keyword>
<dbReference type="PANTHER" id="PTHR43300">
    <property type="entry name" value="ACETYLTRANSFERASE"/>
    <property type="match status" value="1"/>
</dbReference>
<evidence type="ECO:0000256" key="3">
    <source>
        <dbReference type="ARBA" id="ARBA00023315"/>
    </source>
</evidence>
<dbReference type="Proteomes" id="UP000772591">
    <property type="component" value="Unassembled WGS sequence"/>
</dbReference>